<dbReference type="RefSeq" id="WP_189315574.1">
    <property type="nucleotide sequence ID" value="NZ_BMQA01000039.1"/>
</dbReference>
<name>A0A917L8W0_9ACTN</name>
<feature type="domain" description="Glutamine amidotransferase" evidence="1">
    <location>
        <begin position="29"/>
        <end position="190"/>
    </location>
</feature>
<reference evidence="2" key="2">
    <citation type="submission" date="2020-09" db="EMBL/GenBank/DDBJ databases">
        <authorList>
            <person name="Sun Q."/>
            <person name="Ohkuma M."/>
        </authorList>
    </citation>
    <scope>NUCLEOTIDE SEQUENCE</scope>
    <source>
        <strain evidence="2">JCM 3086</strain>
    </source>
</reference>
<organism evidence="2 3">
    <name type="scientific">Streptomyces brasiliensis</name>
    <dbReference type="NCBI Taxonomy" id="1954"/>
    <lineage>
        <taxon>Bacteria</taxon>
        <taxon>Bacillati</taxon>
        <taxon>Actinomycetota</taxon>
        <taxon>Actinomycetes</taxon>
        <taxon>Kitasatosporales</taxon>
        <taxon>Streptomycetaceae</taxon>
        <taxon>Streptomyces</taxon>
    </lineage>
</organism>
<dbReference type="Pfam" id="PF00117">
    <property type="entry name" value="GATase"/>
    <property type="match status" value="1"/>
</dbReference>
<evidence type="ECO:0000313" key="2">
    <source>
        <dbReference type="EMBL" id="GGJ50930.1"/>
    </source>
</evidence>
<sequence>MGLMGSTATALVVQNGPDGGPGRWAAWLAEGGIGLDVVRADTGEALPERLAHPALIVLGGAYLPDDDERAPWLARTRALMVQALERDVPVFGICLGGQMLAQVAGGEVKGEHGEPEFGSTELTLLPEAAGDPLFGGLPERPTAVENHVDAIVRLPEGARWLARSERCPYQAFRVGESAWGVQFHPEVAPERVARWSPERLARHGVDREELHRAAERADPSAARVWREVALRFASRVSDRSRTS</sequence>
<keyword evidence="3" id="KW-1185">Reference proteome</keyword>
<dbReference type="PROSITE" id="PS51273">
    <property type="entry name" value="GATASE_TYPE_1"/>
    <property type="match status" value="1"/>
</dbReference>
<dbReference type="SUPFAM" id="SSF52317">
    <property type="entry name" value="Class I glutamine amidotransferase-like"/>
    <property type="match status" value="1"/>
</dbReference>
<keyword evidence="2" id="KW-0032">Aminotransferase</keyword>
<dbReference type="Proteomes" id="UP000657574">
    <property type="component" value="Unassembled WGS sequence"/>
</dbReference>
<keyword evidence="2" id="KW-0808">Transferase</keyword>
<reference evidence="2" key="1">
    <citation type="journal article" date="2014" name="Int. J. Syst. Evol. Microbiol.">
        <title>Complete genome sequence of Corynebacterium casei LMG S-19264T (=DSM 44701T), isolated from a smear-ripened cheese.</title>
        <authorList>
            <consortium name="US DOE Joint Genome Institute (JGI-PGF)"/>
            <person name="Walter F."/>
            <person name="Albersmeier A."/>
            <person name="Kalinowski J."/>
            <person name="Ruckert C."/>
        </authorList>
    </citation>
    <scope>NUCLEOTIDE SEQUENCE</scope>
    <source>
        <strain evidence="2">JCM 3086</strain>
    </source>
</reference>
<dbReference type="GO" id="GO:0005829">
    <property type="term" value="C:cytosol"/>
    <property type="evidence" value="ECO:0007669"/>
    <property type="project" value="TreeGrafter"/>
</dbReference>
<dbReference type="InterPro" id="IPR029062">
    <property type="entry name" value="Class_I_gatase-like"/>
</dbReference>
<dbReference type="Gene3D" id="3.40.50.880">
    <property type="match status" value="1"/>
</dbReference>
<gene>
    <name evidence="2" type="ORF">GCM10010121_072320</name>
</gene>
<proteinExistence type="predicted"/>
<evidence type="ECO:0000313" key="3">
    <source>
        <dbReference type="Proteomes" id="UP000657574"/>
    </source>
</evidence>
<evidence type="ECO:0000259" key="1">
    <source>
        <dbReference type="Pfam" id="PF00117"/>
    </source>
</evidence>
<dbReference type="PANTHER" id="PTHR42695">
    <property type="entry name" value="GLUTAMINE AMIDOTRANSFERASE YLR126C-RELATED"/>
    <property type="match status" value="1"/>
</dbReference>
<protein>
    <submittedName>
        <fullName evidence="2">Aminotransferase</fullName>
    </submittedName>
</protein>
<dbReference type="InterPro" id="IPR017926">
    <property type="entry name" value="GATASE"/>
</dbReference>
<dbReference type="InterPro" id="IPR044992">
    <property type="entry name" value="ChyE-like"/>
</dbReference>
<dbReference type="GO" id="GO:0008483">
    <property type="term" value="F:transaminase activity"/>
    <property type="evidence" value="ECO:0007669"/>
    <property type="project" value="UniProtKB-KW"/>
</dbReference>
<dbReference type="AlphaFoldDB" id="A0A917L8W0"/>
<dbReference type="PANTHER" id="PTHR42695:SF5">
    <property type="entry name" value="GLUTAMINE AMIDOTRANSFERASE YLR126C-RELATED"/>
    <property type="match status" value="1"/>
</dbReference>
<accession>A0A917L8W0</accession>
<dbReference type="CDD" id="cd01741">
    <property type="entry name" value="GATase1_1"/>
    <property type="match status" value="1"/>
</dbReference>
<comment type="caution">
    <text evidence="2">The sequence shown here is derived from an EMBL/GenBank/DDBJ whole genome shotgun (WGS) entry which is preliminary data.</text>
</comment>
<dbReference type="EMBL" id="BMQA01000039">
    <property type="protein sequence ID" value="GGJ50930.1"/>
    <property type="molecule type" value="Genomic_DNA"/>
</dbReference>